<dbReference type="PANTHER" id="PTHR31630:SF10">
    <property type="entry name" value="PHYTANOYL-COA DIOXYGENASE"/>
    <property type="match status" value="1"/>
</dbReference>
<dbReference type="InterPro" id="IPR008775">
    <property type="entry name" value="Phytyl_CoA_dOase-like"/>
</dbReference>
<dbReference type="Proteomes" id="UP000663891">
    <property type="component" value="Unassembled WGS sequence"/>
</dbReference>
<dbReference type="Gene3D" id="2.60.120.620">
    <property type="entry name" value="q2cbj1_9rhob like domain"/>
    <property type="match status" value="1"/>
</dbReference>
<proteinExistence type="predicted"/>
<dbReference type="Proteomes" id="UP000663881">
    <property type="component" value="Unassembled WGS sequence"/>
</dbReference>
<evidence type="ECO:0008006" key="4">
    <source>
        <dbReference type="Google" id="ProtNLM"/>
    </source>
</evidence>
<dbReference type="EMBL" id="CAJOAY010000491">
    <property type="protein sequence ID" value="CAF3676996.1"/>
    <property type="molecule type" value="Genomic_DNA"/>
</dbReference>
<dbReference type="AlphaFoldDB" id="A0A815IYI2"/>
<dbReference type="SUPFAM" id="SSF51197">
    <property type="entry name" value="Clavaminate synthase-like"/>
    <property type="match status" value="1"/>
</dbReference>
<dbReference type="OrthoDB" id="445007at2759"/>
<comment type="caution">
    <text evidence="1">The sequence shown here is derived from an EMBL/GenBank/DDBJ whole genome shotgun (WGS) entry which is preliminary data.</text>
</comment>
<dbReference type="EMBL" id="CAJNON010000771">
    <property type="protein sequence ID" value="CAF1374628.1"/>
    <property type="molecule type" value="Genomic_DNA"/>
</dbReference>
<evidence type="ECO:0000313" key="3">
    <source>
        <dbReference type="Proteomes" id="UP000663891"/>
    </source>
</evidence>
<accession>A0A815IYI2</accession>
<gene>
    <name evidence="2" type="ORF">OKA104_LOCUS10850</name>
    <name evidence="1" type="ORF">VCS650_LOCUS35055</name>
</gene>
<reference evidence="1" key="1">
    <citation type="submission" date="2021-02" db="EMBL/GenBank/DDBJ databases">
        <authorList>
            <person name="Nowell W R."/>
        </authorList>
    </citation>
    <scope>NUCLEOTIDE SEQUENCE</scope>
</reference>
<evidence type="ECO:0000313" key="1">
    <source>
        <dbReference type="EMBL" id="CAF1374628.1"/>
    </source>
</evidence>
<dbReference type="Pfam" id="PF05721">
    <property type="entry name" value="PhyH"/>
    <property type="match status" value="1"/>
</dbReference>
<organism evidence="1 3">
    <name type="scientific">Adineta steineri</name>
    <dbReference type="NCBI Taxonomy" id="433720"/>
    <lineage>
        <taxon>Eukaryota</taxon>
        <taxon>Metazoa</taxon>
        <taxon>Spiralia</taxon>
        <taxon>Gnathifera</taxon>
        <taxon>Rotifera</taxon>
        <taxon>Eurotatoria</taxon>
        <taxon>Bdelloidea</taxon>
        <taxon>Adinetida</taxon>
        <taxon>Adinetidae</taxon>
        <taxon>Adineta</taxon>
    </lineage>
</organism>
<name>A0A815IYI2_9BILA</name>
<dbReference type="PANTHER" id="PTHR31630">
    <property type="entry name" value="PHYTANOYL-COA DIOXYGENASE-RELATED-RELATED"/>
    <property type="match status" value="1"/>
</dbReference>
<protein>
    <recommendedName>
        <fullName evidence="4">Phytanoyl-CoA dioxygenase</fullName>
    </recommendedName>
</protein>
<evidence type="ECO:0000313" key="2">
    <source>
        <dbReference type="EMBL" id="CAF3676996.1"/>
    </source>
</evidence>
<sequence>MEIPYSYDKDGIRIDHTTLTPRYSVTNNESLNEGISYLNDHGYAVFSDVLSQDEINFNKDLLWKFLENIPDFDIRRDDPSTWSNRWPGFKTSGVVNSDGIGQSEFMWNIRSNRNVKRVYSQIWNTNELLVSFDGCGIYRDWRYNSEWQTKPAWYHVDQNPVIKPHRCCVQGFVSLTNQNEKTGGLIVFPHTHLRFQELSNLGNRRSDFLMIRSKHPIFDGGQAIGKLVQCQTGDLVLWDSRLVHCNSPAFLTDEIDRNQPIDLLRIVAYVSMSPTTFIRGYTLDEFRKQRKLLVQNNCTLSHWSTELKQASSGEHLPKMSMKNLNAYQRALILGTNDDDDE</sequence>